<gene>
    <name evidence="1" type="ORF">B5M09_009629</name>
</gene>
<name>A0A3R7Y5Q0_APHAT</name>
<protein>
    <submittedName>
        <fullName evidence="1">Uncharacterized protein</fullName>
    </submittedName>
</protein>
<reference evidence="1" key="1">
    <citation type="submission" date="2018-07" db="EMBL/GenBank/DDBJ databases">
        <title>Annotation of Aphanomyces astaci genome assembly.</title>
        <authorList>
            <person name="Studholme D.J."/>
        </authorList>
    </citation>
    <scope>NUCLEOTIDE SEQUENCE [LARGE SCALE GENOMIC DNA]</scope>
    <source>
        <strain evidence="1">Pc</strain>
    </source>
</reference>
<feature type="non-terminal residue" evidence="1">
    <location>
        <position position="104"/>
    </location>
</feature>
<evidence type="ECO:0000313" key="2">
    <source>
        <dbReference type="Proteomes" id="UP000284702"/>
    </source>
</evidence>
<sequence>MRSGPNDTGRLKHQDQFRNEMNAARRQALAASPFFRYAKPRSVAPLAFDSEHPLPKRVPKPNPRYASMALAEVALDADLEGYQYDYDSFMGENTVTYRVDGVEY</sequence>
<dbReference type="Proteomes" id="UP000284702">
    <property type="component" value="Unassembled WGS sequence"/>
</dbReference>
<dbReference type="EMBL" id="MZMZ02003456">
    <property type="protein sequence ID" value="RQM21587.1"/>
    <property type="molecule type" value="Genomic_DNA"/>
</dbReference>
<proteinExistence type="predicted"/>
<dbReference type="AlphaFoldDB" id="A0A3R7Y5Q0"/>
<keyword evidence="2" id="KW-1185">Reference proteome</keyword>
<accession>A0A3R7Y5Q0</accession>
<comment type="caution">
    <text evidence="1">The sequence shown here is derived from an EMBL/GenBank/DDBJ whole genome shotgun (WGS) entry which is preliminary data.</text>
</comment>
<evidence type="ECO:0000313" key="1">
    <source>
        <dbReference type="EMBL" id="RQM21587.1"/>
    </source>
</evidence>
<organism evidence="1 2">
    <name type="scientific">Aphanomyces astaci</name>
    <name type="common">Crayfish plague agent</name>
    <dbReference type="NCBI Taxonomy" id="112090"/>
    <lineage>
        <taxon>Eukaryota</taxon>
        <taxon>Sar</taxon>
        <taxon>Stramenopiles</taxon>
        <taxon>Oomycota</taxon>
        <taxon>Saprolegniomycetes</taxon>
        <taxon>Saprolegniales</taxon>
        <taxon>Verrucalvaceae</taxon>
        <taxon>Aphanomyces</taxon>
    </lineage>
</organism>